<keyword evidence="3 6" id="KW-0812">Transmembrane</keyword>
<keyword evidence="9" id="KW-1185">Reference proteome</keyword>
<sequence>MKEVLMKNGVWLALFSSLVFSVMNVLVKEVSGTIPPAEIAFFRGLIGTILILVLMRSKQISFSRSGIPMLALRGVLGGLYMLAYFFTLSRIPLTDASILAQMSPVFVIVLSVIFLKEKLSRRTLGILPFIFLGAALLVKPHEYSSYSVYALVGILSAVFSAAAGISIRYLSKIHPSYEIVFYFVATSTLVALPFMWQQFVIPNLLQSAYLLAIGVVSLLGQVFLTRAFTHESAIVVQVVSYFGLVLNGLFGFIFWQEIPDMLTVIGGVIIVAGCIALSSRRVSAKAR</sequence>
<comment type="subcellular location">
    <subcellularLocation>
        <location evidence="1">Endomembrane system</location>
        <topology evidence="1">Multi-pass membrane protein</topology>
    </subcellularLocation>
</comment>
<feature type="transmembrane region" description="Helical" evidence="6">
    <location>
        <begin position="122"/>
        <end position="140"/>
    </location>
</feature>
<feature type="transmembrane region" description="Helical" evidence="6">
    <location>
        <begin position="67"/>
        <end position="86"/>
    </location>
</feature>
<feature type="domain" description="EamA" evidence="7">
    <location>
        <begin position="8"/>
        <end position="138"/>
    </location>
</feature>
<feature type="transmembrane region" description="Helical" evidence="6">
    <location>
        <begin position="146"/>
        <end position="167"/>
    </location>
</feature>
<dbReference type="InterPro" id="IPR037185">
    <property type="entry name" value="EmrE-like"/>
</dbReference>
<dbReference type="Pfam" id="PF00892">
    <property type="entry name" value="EamA"/>
    <property type="match status" value="2"/>
</dbReference>
<feature type="transmembrane region" description="Helical" evidence="6">
    <location>
        <begin position="9"/>
        <end position="27"/>
    </location>
</feature>
<evidence type="ECO:0000259" key="7">
    <source>
        <dbReference type="Pfam" id="PF00892"/>
    </source>
</evidence>
<dbReference type="Gene3D" id="1.10.3730.20">
    <property type="match status" value="1"/>
</dbReference>
<proteinExistence type="inferred from homology"/>
<name>A0A0M1P4X2_9BACL</name>
<feature type="transmembrane region" description="Helical" evidence="6">
    <location>
        <begin position="234"/>
        <end position="255"/>
    </location>
</feature>
<comment type="caution">
    <text evidence="8">The sequence shown here is derived from an EMBL/GenBank/DDBJ whole genome shotgun (WGS) entry which is preliminary data.</text>
</comment>
<feature type="transmembrane region" description="Helical" evidence="6">
    <location>
        <begin position="98"/>
        <end position="115"/>
    </location>
</feature>
<feature type="transmembrane region" description="Helical" evidence="6">
    <location>
        <begin position="208"/>
        <end position="227"/>
    </location>
</feature>
<dbReference type="PANTHER" id="PTHR22911">
    <property type="entry name" value="ACYL-MALONYL CONDENSING ENZYME-RELATED"/>
    <property type="match status" value="1"/>
</dbReference>
<reference evidence="9" key="1">
    <citation type="submission" date="2015-08" db="EMBL/GenBank/DDBJ databases">
        <title>Genome sequencing project for genomic taxonomy and phylogenomics of Bacillus-like bacteria.</title>
        <authorList>
            <person name="Liu B."/>
            <person name="Wang J."/>
            <person name="Zhu Y."/>
            <person name="Liu G."/>
            <person name="Chen Q."/>
            <person name="Chen Z."/>
            <person name="Lan J."/>
            <person name="Che J."/>
            <person name="Ge C."/>
            <person name="Shi H."/>
            <person name="Pan Z."/>
            <person name="Liu X."/>
        </authorList>
    </citation>
    <scope>NUCLEOTIDE SEQUENCE [LARGE SCALE GENOMIC DNA]</scope>
    <source>
        <strain evidence="9">FJAT-22460</strain>
    </source>
</reference>
<dbReference type="PANTHER" id="PTHR22911:SF6">
    <property type="entry name" value="SOLUTE CARRIER FAMILY 35 MEMBER G1"/>
    <property type="match status" value="1"/>
</dbReference>
<evidence type="ECO:0000256" key="4">
    <source>
        <dbReference type="ARBA" id="ARBA00022989"/>
    </source>
</evidence>
<feature type="transmembrane region" description="Helical" evidence="6">
    <location>
        <begin position="39"/>
        <end position="55"/>
    </location>
</feature>
<evidence type="ECO:0000256" key="6">
    <source>
        <dbReference type="SAM" id="Phobius"/>
    </source>
</evidence>
<dbReference type="InterPro" id="IPR000620">
    <property type="entry name" value="EamA_dom"/>
</dbReference>
<organism evidence="8 9">
    <name type="scientific">Paenibacillus solani</name>
    <dbReference type="NCBI Taxonomy" id="1705565"/>
    <lineage>
        <taxon>Bacteria</taxon>
        <taxon>Bacillati</taxon>
        <taxon>Bacillota</taxon>
        <taxon>Bacilli</taxon>
        <taxon>Bacillales</taxon>
        <taxon>Paenibacillaceae</taxon>
        <taxon>Paenibacillus</taxon>
    </lineage>
</organism>
<dbReference type="Proteomes" id="UP000036932">
    <property type="component" value="Unassembled WGS sequence"/>
</dbReference>
<keyword evidence="4 6" id="KW-1133">Transmembrane helix</keyword>
<evidence type="ECO:0000256" key="1">
    <source>
        <dbReference type="ARBA" id="ARBA00004127"/>
    </source>
</evidence>
<evidence type="ECO:0000313" key="8">
    <source>
        <dbReference type="EMBL" id="KOR89447.1"/>
    </source>
</evidence>
<feature type="transmembrane region" description="Helical" evidence="6">
    <location>
        <begin position="261"/>
        <end position="279"/>
    </location>
</feature>
<accession>A0A0M1P4X2</accession>
<dbReference type="EMBL" id="LIUT01000001">
    <property type="protein sequence ID" value="KOR89447.1"/>
    <property type="molecule type" value="Genomic_DNA"/>
</dbReference>
<dbReference type="GO" id="GO:0016020">
    <property type="term" value="C:membrane"/>
    <property type="evidence" value="ECO:0007669"/>
    <property type="project" value="UniProtKB-SubCell"/>
</dbReference>
<feature type="domain" description="EamA" evidence="7">
    <location>
        <begin position="150"/>
        <end position="278"/>
    </location>
</feature>
<keyword evidence="5 6" id="KW-0472">Membrane</keyword>
<dbReference type="PATRIC" id="fig|1705565.3.peg.3997"/>
<evidence type="ECO:0000256" key="3">
    <source>
        <dbReference type="ARBA" id="ARBA00022692"/>
    </source>
</evidence>
<dbReference type="OrthoDB" id="9813604at2"/>
<dbReference type="AlphaFoldDB" id="A0A0M1P4X2"/>
<feature type="transmembrane region" description="Helical" evidence="6">
    <location>
        <begin position="179"/>
        <end position="196"/>
    </location>
</feature>
<gene>
    <name evidence="8" type="ORF">AM231_10050</name>
</gene>
<comment type="similarity">
    <text evidence="2">Belongs to the EamA transporter family.</text>
</comment>
<dbReference type="SUPFAM" id="SSF103481">
    <property type="entry name" value="Multidrug resistance efflux transporter EmrE"/>
    <property type="match status" value="2"/>
</dbReference>
<evidence type="ECO:0000313" key="9">
    <source>
        <dbReference type="Proteomes" id="UP000036932"/>
    </source>
</evidence>
<evidence type="ECO:0000256" key="5">
    <source>
        <dbReference type="ARBA" id="ARBA00023136"/>
    </source>
</evidence>
<evidence type="ECO:0000256" key="2">
    <source>
        <dbReference type="ARBA" id="ARBA00007362"/>
    </source>
</evidence>
<protein>
    <recommendedName>
        <fullName evidence="7">EamA domain-containing protein</fullName>
    </recommendedName>
</protein>